<evidence type="ECO:0000256" key="2">
    <source>
        <dbReference type="ARBA" id="ARBA00022692"/>
    </source>
</evidence>
<keyword evidence="4 7" id="KW-0472">Membrane</keyword>
<feature type="transmembrane region" description="Helical" evidence="7">
    <location>
        <begin position="596"/>
        <end position="623"/>
    </location>
</feature>
<dbReference type="GO" id="GO:0016020">
    <property type="term" value="C:membrane"/>
    <property type="evidence" value="ECO:0007669"/>
    <property type="project" value="UniProtKB-SubCell"/>
</dbReference>
<keyword evidence="3 7" id="KW-1133">Transmembrane helix</keyword>
<feature type="transmembrane region" description="Helical" evidence="7">
    <location>
        <begin position="773"/>
        <end position="791"/>
    </location>
</feature>
<dbReference type="PROSITE" id="PS50850">
    <property type="entry name" value="MFS"/>
    <property type="match status" value="1"/>
</dbReference>
<evidence type="ECO:0000256" key="4">
    <source>
        <dbReference type="ARBA" id="ARBA00023136"/>
    </source>
</evidence>
<dbReference type="SUPFAM" id="SSF103473">
    <property type="entry name" value="MFS general substrate transporter"/>
    <property type="match status" value="1"/>
</dbReference>
<feature type="compositionally biased region" description="Polar residues" evidence="6">
    <location>
        <begin position="218"/>
        <end position="233"/>
    </location>
</feature>
<feature type="compositionally biased region" description="Basic and acidic residues" evidence="6">
    <location>
        <begin position="79"/>
        <end position="108"/>
    </location>
</feature>
<comment type="subcellular location">
    <subcellularLocation>
        <location evidence="1">Membrane</location>
        <topology evidence="1">Multi-pass membrane protein</topology>
    </subcellularLocation>
</comment>
<feature type="coiled-coil region" evidence="5">
    <location>
        <begin position="345"/>
        <end position="372"/>
    </location>
</feature>
<dbReference type="GO" id="GO:0022857">
    <property type="term" value="F:transmembrane transporter activity"/>
    <property type="evidence" value="ECO:0007669"/>
    <property type="project" value="InterPro"/>
</dbReference>
<comment type="caution">
    <text evidence="9">The sequence shown here is derived from an EMBL/GenBank/DDBJ whole genome shotgun (WGS) entry which is preliminary data.</text>
</comment>
<reference evidence="9" key="1">
    <citation type="journal article" date="2023" name="Science">
        <title>Genome structures resolve the early diversification of teleost fishes.</title>
        <authorList>
            <person name="Parey E."/>
            <person name="Louis A."/>
            <person name="Montfort J."/>
            <person name="Bouchez O."/>
            <person name="Roques C."/>
            <person name="Iampietro C."/>
            <person name="Lluch J."/>
            <person name="Castinel A."/>
            <person name="Donnadieu C."/>
            <person name="Desvignes T."/>
            <person name="Floi Bucao C."/>
            <person name="Jouanno E."/>
            <person name="Wen M."/>
            <person name="Mejri S."/>
            <person name="Dirks R."/>
            <person name="Jansen H."/>
            <person name="Henkel C."/>
            <person name="Chen W.J."/>
            <person name="Zahm M."/>
            <person name="Cabau C."/>
            <person name="Klopp C."/>
            <person name="Thompson A.W."/>
            <person name="Robinson-Rechavi M."/>
            <person name="Braasch I."/>
            <person name="Lecointre G."/>
            <person name="Bobe J."/>
            <person name="Postlethwait J.H."/>
            <person name="Berthelot C."/>
            <person name="Roest Crollius H."/>
            <person name="Guiguen Y."/>
        </authorList>
    </citation>
    <scope>NUCLEOTIDE SEQUENCE</scope>
    <source>
        <strain evidence="9">WJC10195</strain>
    </source>
</reference>
<feature type="region of interest" description="Disordered" evidence="6">
    <location>
        <begin position="277"/>
        <end position="336"/>
    </location>
</feature>
<dbReference type="Pfam" id="PF13837">
    <property type="entry name" value="Myb_DNA-bind_4"/>
    <property type="match status" value="1"/>
</dbReference>
<evidence type="ECO:0000256" key="5">
    <source>
        <dbReference type="SAM" id="Coils"/>
    </source>
</evidence>
<evidence type="ECO:0000313" key="10">
    <source>
        <dbReference type="Proteomes" id="UP001152622"/>
    </source>
</evidence>
<feature type="region of interest" description="Disordered" evidence="6">
    <location>
        <begin position="218"/>
        <end position="243"/>
    </location>
</feature>
<evidence type="ECO:0000259" key="8">
    <source>
        <dbReference type="PROSITE" id="PS50850"/>
    </source>
</evidence>
<evidence type="ECO:0000313" key="9">
    <source>
        <dbReference type="EMBL" id="KAJ8332294.1"/>
    </source>
</evidence>
<feature type="transmembrane region" description="Helical" evidence="7">
    <location>
        <begin position="741"/>
        <end position="761"/>
    </location>
</feature>
<feature type="transmembrane region" description="Helical" evidence="7">
    <location>
        <begin position="566"/>
        <end position="589"/>
    </location>
</feature>
<feature type="transmembrane region" description="Helical" evidence="7">
    <location>
        <begin position="712"/>
        <end position="729"/>
    </location>
</feature>
<keyword evidence="10" id="KW-1185">Reference proteome</keyword>
<evidence type="ECO:0000256" key="1">
    <source>
        <dbReference type="ARBA" id="ARBA00004141"/>
    </source>
</evidence>
<feature type="transmembrane region" description="Helical" evidence="7">
    <location>
        <begin position="509"/>
        <end position="531"/>
    </location>
</feature>
<feature type="region of interest" description="Disordered" evidence="6">
    <location>
        <begin position="70"/>
        <end position="109"/>
    </location>
</feature>
<evidence type="ECO:0000256" key="6">
    <source>
        <dbReference type="SAM" id="MobiDB-lite"/>
    </source>
</evidence>
<gene>
    <name evidence="9" type="ORF">SKAU_G00427200</name>
</gene>
<evidence type="ECO:0000256" key="3">
    <source>
        <dbReference type="ARBA" id="ARBA00022989"/>
    </source>
</evidence>
<feature type="transmembrane region" description="Helical" evidence="7">
    <location>
        <begin position="803"/>
        <end position="822"/>
    </location>
</feature>
<proteinExistence type="predicted"/>
<accession>A0A9Q1IAB4</accession>
<organism evidence="9 10">
    <name type="scientific">Synaphobranchus kaupii</name>
    <name type="common">Kaup's arrowtooth eel</name>
    <dbReference type="NCBI Taxonomy" id="118154"/>
    <lineage>
        <taxon>Eukaryota</taxon>
        <taxon>Metazoa</taxon>
        <taxon>Chordata</taxon>
        <taxon>Craniata</taxon>
        <taxon>Vertebrata</taxon>
        <taxon>Euteleostomi</taxon>
        <taxon>Actinopterygii</taxon>
        <taxon>Neopterygii</taxon>
        <taxon>Teleostei</taxon>
        <taxon>Anguilliformes</taxon>
        <taxon>Synaphobranchidae</taxon>
        <taxon>Synaphobranchus</taxon>
    </lineage>
</organism>
<feature type="transmembrane region" description="Helical" evidence="7">
    <location>
        <begin position="629"/>
        <end position="647"/>
    </location>
</feature>
<feature type="domain" description="Major facilitator superfamily (MFS) profile" evidence="8">
    <location>
        <begin position="429"/>
        <end position="886"/>
    </location>
</feature>
<dbReference type="Pfam" id="PF00083">
    <property type="entry name" value="Sugar_tr"/>
    <property type="match status" value="1"/>
</dbReference>
<dbReference type="AlphaFoldDB" id="A0A9Q1IAB4"/>
<dbReference type="Gene3D" id="1.10.10.60">
    <property type="entry name" value="Homeodomain-like"/>
    <property type="match status" value="1"/>
</dbReference>
<keyword evidence="2 7" id="KW-0812">Transmembrane</keyword>
<keyword evidence="5" id="KW-0175">Coiled coil</keyword>
<protein>
    <recommendedName>
        <fullName evidence="8">Major facilitator superfamily (MFS) profile domain-containing protein</fullName>
    </recommendedName>
</protein>
<dbReference type="EMBL" id="JAINUF010000029">
    <property type="protein sequence ID" value="KAJ8332294.1"/>
    <property type="molecule type" value="Genomic_DNA"/>
</dbReference>
<dbReference type="InterPro" id="IPR020846">
    <property type="entry name" value="MFS_dom"/>
</dbReference>
<dbReference type="InterPro" id="IPR005828">
    <property type="entry name" value="MFS_sugar_transport-like"/>
</dbReference>
<feature type="compositionally biased region" description="Low complexity" evidence="6">
    <location>
        <begin position="277"/>
        <end position="289"/>
    </location>
</feature>
<feature type="transmembrane region" description="Helical" evidence="7">
    <location>
        <begin position="426"/>
        <end position="452"/>
    </location>
</feature>
<sequence>MDRCVKTEPFEDSDKAEQVRFDLDCLKTAQFEFVAFPNSAQAETETDRIKDEMFMDLEYIGEEQTELDPARGEVAGSRPRAEIRTRDSGAMDRKELENGAPKRNEGKPSHRYNCLNCGTNYLGNWLDWETRELLQIRAEEEIHARISGTVRDAAVYATIAEMLADRGIIRSKKQVQSKLKCMKIQFKKVNHPSNQNGRGGKEWPFLRLCDVIWGSRPSTNDVPMAPSQDQGTPTPSPESPPDRVALDKEVRVHPLPGVYPTGGTATKPAENWTAISASSSRVRSAPAVPQDLDPISDRDEVHFEGGSPSTATQVPVSELNHGEAHHSPSKSAKKTKMEQAAGVMCGVLLDRLEALEEKREAREERRLREERDFQLRLHQEALETQFRILREMKSAQTQFVQQLQQLLTMEIEEAFKVVGEMGIYQVYLCFLLAFVLSLYTASEAVLIALVGLKPQFQWDLVGQLNGTRDNDRAFRHWLHEAGETEVHGHLHFNDSHTSIASEWYLLGDAAYKVSLMSSVYFCGVLIGAVTFGQLSDQFGRRRLLLTGLTLDLVFGVASGLSPSFPLFAVARFLLGVMNGGVSLVAFVLLNEFVGQAYWAITGTLFSVSFAVGIMLYAALGYFILSWRQLALLVNLFAGLVLILSLFVPESPRWLFSRGRLAEAEQVLLLIGQRNGRRDLKGSLSLSPAERRRGGDRAGPLDLIRHPALRSRTLIMMYNWTVCSLLYYGLTLNVGNLGGNLYLNLALSGLAELPSYPICLYLIGQKWSGRRRSLCGFLWLGGTACFIIALLLEKQGTRPFVLTNSLLGKAAISSAFSIVFVYASELYPTVLRNTGMGVCSMASRVGGLLAPFVPSLKSVHTALPFVVLGAAGVSSGMLSLLLPETLHQTLPESLSDLPITSRGVAYHRLGGGVVTLQQVGSDGDLSKWEDDEDNDEEEDVFSVIEETAMLGKNRSGFWEKSRETWETPTGH</sequence>
<dbReference type="Gene3D" id="1.20.1250.20">
    <property type="entry name" value="MFS general substrate transporter like domains"/>
    <property type="match status" value="1"/>
</dbReference>
<dbReference type="InterPro" id="IPR044822">
    <property type="entry name" value="Myb_DNA-bind_4"/>
</dbReference>
<evidence type="ECO:0000256" key="7">
    <source>
        <dbReference type="SAM" id="Phobius"/>
    </source>
</evidence>
<name>A0A9Q1IAB4_SYNKA</name>
<dbReference type="OrthoDB" id="5296287at2759"/>
<dbReference type="Proteomes" id="UP001152622">
    <property type="component" value="Unassembled WGS sequence"/>
</dbReference>
<dbReference type="PANTHER" id="PTHR24064">
    <property type="entry name" value="SOLUTE CARRIER FAMILY 22 MEMBER"/>
    <property type="match status" value="1"/>
</dbReference>
<dbReference type="InterPro" id="IPR036259">
    <property type="entry name" value="MFS_trans_sf"/>
</dbReference>